<sequence length="125" mass="14429">MFEQFNTPSSKLKLIRVRRDKFQVSVSVSSLFNPTTRQCAPTHQPPNSGRLRQQELPTLPHPTYSPDLALSDYYLFPQLKKYLRGHHCDNDEEVIADVHRWCRGQSSGFFANGVRQLVKSLRLVC</sequence>
<dbReference type="EMBL" id="BMAT01005562">
    <property type="protein sequence ID" value="GFR95951.1"/>
    <property type="molecule type" value="Genomic_DNA"/>
</dbReference>
<reference evidence="2 3" key="1">
    <citation type="journal article" date="2021" name="Elife">
        <title>Chloroplast acquisition without the gene transfer in kleptoplastic sea slugs, Plakobranchus ocellatus.</title>
        <authorList>
            <person name="Maeda T."/>
            <person name="Takahashi S."/>
            <person name="Yoshida T."/>
            <person name="Shimamura S."/>
            <person name="Takaki Y."/>
            <person name="Nagai Y."/>
            <person name="Toyoda A."/>
            <person name="Suzuki Y."/>
            <person name="Arimoto A."/>
            <person name="Ishii H."/>
            <person name="Satoh N."/>
            <person name="Nishiyama T."/>
            <person name="Hasebe M."/>
            <person name="Maruyama T."/>
            <person name="Minagawa J."/>
            <person name="Obokata J."/>
            <person name="Shigenobu S."/>
        </authorList>
    </citation>
    <scope>NUCLEOTIDE SEQUENCE [LARGE SCALE GENOMIC DNA]</scope>
</reference>
<gene>
    <name evidence="2" type="ORF">ElyMa_002707600</name>
</gene>
<name>A0AAV4HDQ3_9GAST</name>
<dbReference type="AlphaFoldDB" id="A0AAV4HDQ3"/>
<dbReference type="Proteomes" id="UP000762676">
    <property type="component" value="Unassembled WGS sequence"/>
</dbReference>
<dbReference type="InterPro" id="IPR036397">
    <property type="entry name" value="RNaseH_sf"/>
</dbReference>
<protein>
    <submittedName>
        <fullName evidence="2">Histone-lysine N-methyltransferase SETMAR</fullName>
    </submittedName>
</protein>
<accession>A0AAV4HDQ3</accession>
<dbReference type="InterPro" id="IPR052709">
    <property type="entry name" value="Transposase-MT_Hybrid"/>
</dbReference>
<feature type="region of interest" description="Disordered" evidence="1">
    <location>
        <begin position="35"/>
        <end position="59"/>
    </location>
</feature>
<comment type="caution">
    <text evidence="2">The sequence shown here is derived from an EMBL/GenBank/DDBJ whole genome shotgun (WGS) entry which is preliminary data.</text>
</comment>
<evidence type="ECO:0000256" key="1">
    <source>
        <dbReference type="SAM" id="MobiDB-lite"/>
    </source>
</evidence>
<proteinExistence type="predicted"/>
<evidence type="ECO:0000313" key="2">
    <source>
        <dbReference type="EMBL" id="GFR95951.1"/>
    </source>
</evidence>
<dbReference type="PANTHER" id="PTHR46060:SF1">
    <property type="entry name" value="MARINER MOS1 TRANSPOSASE-LIKE PROTEIN"/>
    <property type="match status" value="1"/>
</dbReference>
<dbReference type="PANTHER" id="PTHR46060">
    <property type="entry name" value="MARINER MOS1 TRANSPOSASE-LIKE PROTEIN"/>
    <property type="match status" value="1"/>
</dbReference>
<feature type="compositionally biased region" description="Polar residues" evidence="1">
    <location>
        <begin position="35"/>
        <end position="51"/>
    </location>
</feature>
<organism evidence="2 3">
    <name type="scientific">Elysia marginata</name>
    <dbReference type="NCBI Taxonomy" id="1093978"/>
    <lineage>
        <taxon>Eukaryota</taxon>
        <taxon>Metazoa</taxon>
        <taxon>Spiralia</taxon>
        <taxon>Lophotrochozoa</taxon>
        <taxon>Mollusca</taxon>
        <taxon>Gastropoda</taxon>
        <taxon>Heterobranchia</taxon>
        <taxon>Euthyneura</taxon>
        <taxon>Panpulmonata</taxon>
        <taxon>Sacoglossa</taxon>
        <taxon>Placobranchoidea</taxon>
        <taxon>Plakobranchidae</taxon>
        <taxon>Elysia</taxon>
    </lineage>
</organism>
<evidence type="ECO:0000313" key="3">
    <source>
        <dbReference type="Proteomes" id="UP000762676"/>
    </source>
</evidence>
<keyword evidence="3" id="KW-1185">Reference proteome</keyword>
<dbReference type="GO" id="GO:0003676">
    <property type="term" value="F:nucleic acid binding"/>
    <property type="evidence" value="ECO:0007669"/>
    <property type="project" value="InterPro"/>
</dbReference>
<dbReference type="Gene3D" id="3.30.420.10">
    <property type="entry name" value="Ribonuclease H-like superfamily/Ribonuclease H"/>
    <property type="match status" value="1"/>
</dbReference>